<keyword evidence="3" id="KW-1185">Reference proteome</keyword>
<dbReference type="AlphaFoldDB" id="A0A7W5TVB1"/>
<dbReference type="Proteomes" id="UP000547528">
    <property type="component" value="Unassembled WGS sequence"/>
</dbReference>
<gene>
    <name evidence="2" type="ORF">FHX47_000797</name>
</gene>
<evidence type="ECO:0000313" key="2">
    <source>
        <dbReference type="EMBL" id="MBB3667204.1"/>
    </source>
</evidence>
<feature type="region of interest" description="Disordered" evidence="1">
    <location>
        <begin position="114"/>
        <end position="152"/>
    </location>
</feature>
<accession>A0A7W5TVB1</accession>
<name>A0A7W5TVB1_9MICC</name>
<proteinExistence type="predicted"/>
<evidence type="ECO:0000313" key="3">
    <source>
        <dbReference type="Proteomes" id="UP000547528"/>
    </source>
</evidence>
<protein>
    <submittedName>
        <fullName evidence="2">Uncharacterized protein</fullName>
    </submittedName>
</protein>
<dbReference type="RefSeq" id="WP_183357553.1">
    <property type="nucleotide sequence ID" value="NZ_BAABKR010000001.1"/>
</dbReference>
<feature type="compositionally biased region" description="Low complexity" evidence="1">
    <location>
        <begin position="126"/>
        <end position="138"/>
    </location>
</feature>
<sequence>MSQNDADEDREHSDERVIQAALTGHLQYLSTAEDAHRRVAGALTGRKDVLSSQENPITLAAAHRARCASFAQRGEFLEQLVAFPAAGLRALTAQDMRTLQVPAHIGAAAVPEELGQQITDRETRTRLAGARSAAGRGTDQAGHDTGQSGSTQ</sequence>
<comment type="caution">
    <text evidence="2">The sequence shown here is derived from an EMBL/GenBank/DDBJ whole genome shotgun (WGS) entry which is preliminary data.</text>
</comment>
<evidence type="ECO:0000256" key="1">
    <source>
        <dbReference type="SAM" id="MobiDB-lite"/>
    </source>
</evidence>
<dbReference type="EMBL" id="JACIBT010000001">
    <property type="protein sequence ID" value="MBB3667204.1"/>
    <property type="molecule type" value="Genomic_DNA"/>
</dbReference>
<reference evidence="2 3" key="1">
    <citation type="submission" date="2020-08" db="EMBL/GenBank/DDBJ databases">
        <title>Sequencing the genomes of 1000 actinobacteria strains.</title>
        <authorList>
            <person name="Klenk H.-P."/>
        </authorList>
    </citation>
    <scope>NUCLEOTIDE SEQUENCE [LARGE SCALE GENOMIC DNA]</scope>
    <source>
        <strain evidence="2 3">DSM 28238</strain>
    </source>
</reference>
<organism evidence="2 3">
    <name type="scientific">Garicola koreensis</name>
    <dbReference type="NCBI Taxonomy" id="1262554"/>
    <lineage>
        <taxon>Bacteria</taxon>
        <taxon>Bacillati</taxon>
        <taxon>Actinomycetota</taxon>
        <taxon>Actinomycetes</taxon>
        <taxon>Micrococcales</taxon>
        <taxon>Micrococcaceae</taxon>
        <taxon>Garicola</taxon>
    </lineage>
</organism>